<reference evidence="4" key="1">
    <citation type="journal article" date="2019" name="Int. J. Syst. Evol. Microbiol.">
        <title>The Global Catalogue of Microorganisms (GCM) 10K type strain sequencing project: providing services to taxonomists for standard genome sequencing and annotation.</title>
        <authorList>
            <consortium name="The Broad Institute Genomics Platform"/>
            <consortium name="The Broad Institute Genome Sequencing Center for Infectious Disease"/>
            <person name="Wu L."/>
            <person name="Ma J."/>
        </authorList>
    </citation>
    <scope>NUCLEOTIDE SEQUENCE [LARGE SCALE GENOMIC DNA]</scope>
    <source>
        <strain evidence="4">CCUG 62945</strain>
    </source>
</reference>
<dbReference type="RefSeq" id="WP_380189709.1">
    <property type="nucleotide sequence ID" value="NZ_JBHTBQ010000044.1"/>
</dbReference>
<feature type="domain" description="BON" evidence="2">
    <location>
        <begin position="35"/>
        <end position="103"/>
    </location>
</feature>
<evidence type="ECO:0000259" key="2">
    <source>
        <dbReference type="PROSITE" id="PS50914"/>
    </source>
</evidence>
<dbReference type="InterPro" id="IPR007055">
    <property type="entry name" value="BON_dom"/>
</dbReference>
<feature type="signal peptide" evidence="1">
    <location>
        <begin position="1"/>
        <end position="23"/>
    </location>
</feature>
<evidence type="ECO:0000256" key="1">
    <source>
        <dbReference type="SAM" id="SignalP"/>
    </source>
</evidence>
<gene>
    <name evidence="3" type="ORF">ACFQNF_19145</name>
</gene>
<dbReference type="EMBL" id="JBHTBQ010000044">
    <property type="protein sequence ID" value="MFC7421982.1"/>
    <property type="molecule type" value="Genomic_DNA"/>
</dbReference>
<evidence type="ECO:0000313" key="3">
    <source>
        <dbReference type="EMBL" id="MFC7421982.1"/>
    </source>
</evidence>
<dbReference type="Pfam" id="PF04972">
    <property type="entry name" value="BON"/>
    <property type="match status" value="1"/>
</dbReference>
<proteinExistence type="predicted"/>
<organism evidence="3 4">
    <name type="scientific">Iodobacter arcticus</name>
    <dbReference type="NCBI Taxonomy" id="590593"/>
    <lineage>
        <taxon>Bacteria</taxon>
        <taxon>Pseudomonadati</taxon>
        <taxon>Pseudomonadota</taxon>
        <taxon>Betaproteobacteria</taxon>
        <taxon>Neisseriales</taxon>
        <taxon>Chitinibacteraceae</taxon>
        <taxon>Iodobacter</taxon>
    </lineage>
</organism>
<protein>
    <submittedName>
        <fullName evidence="3">BON domain-containing protein</fullName>
    </submittedName>
</protein>
<dbReference type="Gene3D" id="3.30.1340.30">
    <property type="match status" value="1"/>
</dbReference>
<comment type="caution">
    <text evidence="3">The sequence shown here is derived from an EMBL/GenBank/DDBJ whole genome shotgun (WGS) entry which is preliminary data.</text>
</comment>
<sequence>MKKTSLILLCSVFLFTACSTTPGQEAKAPSDPKLTGVALAAAVKGSLDNDLVLQKFNLKVKAKDADVTIEGAVDEGEQIALAGMIAEKVKGVRYVDNKIDAKN</sequence>
<accession>A0ABW2R234</accession>
<keyword evidence="4" id="KW-1185">Reference proteome</keyword>
<feature type="chain" id="PRO_5047226269" evidence="1">
    <location>
        <begin position="24"/>
        <end position="103"/>
    </location>
</feature>
<name>A0ABW2R234_9NEIS</name>
<dbReference type="PROSITE" id="PS50914">
    <property type="entry name" value="BON"/>
    <property type="match status" value="1"/>
</dbReference>
<dbReference type="PROSITE" id="PS51257">
    <property type="entry name" value="PROKAR_LIPOPROTEIN"/>
    <property type="match status" value="1"/>
</dbReference>
<evidence type="ECO:0000313" key="4">
    <source>
        <dbReference type="Proteomes" id="UP001596473"/>
    </source>
</evidence>
<dbReference type="Proteomes" id="UP001596473">
    <property type="component" value="Unassembled WGS sequence"/>
</dbReference>
<keyword evidence="1" id="KW-0732">Signal</keyword>